<dbReference type="EMBL" id="LDJI01000023">
    <property type="protein sequence ID" value="KRG63375.1"/>
    <property type="molecule type" value="Genomic_DNA"/>
</dbReference>
<protein>
    <submittedName>
        <fullName evidence="2">Uncharacterized protein</fullName>
    </submittedName>
</protein>
<keyword evidence="1" id="KW-0472">Membrane</keyword>
<name>A0A0R0C036_9GAMM</name>
<proteinExistence type="predicted"/>
<gene>
    <name evidence="2" type="ORF">ABB26_12515</name>
</gene>
<dbReference type="Proteomes" id="UP000050864">
    <property type="component" value="Unassembled WGS sequence"/>
</dbReference>
<dbReference type="STRING" id="405444.ABB26_12515"/>
<reference evidence="2 3" key="1">
    <citation type="submission" date="2015-05" db="EMBL/GenBank/DDBJ databases">
        <title>Genome sequencing and analysis of members of genus Stenotrophomonas.</title>
        <authorList>
            <person name="Patil P.P."/>
            <person name="Midha S."/>
            <person name="Patil P.B."/>
        </authorList>
    </citation>
    <scope>NUCLEOTIDE SEQUENCE [LARGE SCALE GENOMIC DNA]</scope>
    <source>
        <strain evidence="2 3">DSM 18929</strain>
    </source>
</reference>
<keyword evidence="1" id="KW-0812">Transmembrane</keyword>
<accession>A0A0R0C036</accession>
<evidence type="ECO:0000313" key="2">
    <source>
        <dbReference type="EMBL" id="KRG63375.1"/>
    </source>
</evidence>
<feature type="transmembrane region" description="Helical" evidence="1">
    <location>
        <begin position="18"/>
        <end position="38"/>
    </location>
</feature>
<evidence type="ECO:0000256" key="1">
    <source>
        <dbReference type="SAM" id="Phobius"/>
    </source>
</evidence>
<comment type="caution">
    <text evidence="2">The sequence shown here is derived from an EMBL/GenBank/DDBJ whole genome shotgun (WGS) entry which is preliminary data.</text>
</comment>
<dbReference type="AlphaFoldDB" id="A0A0R0C036"/>
<evidence type="ECO:0000313" key="3">
    <source>
        <dbReference type="Proteomes" id="UP000050864"/>
    </source>
</evidence>
<keyword evidence="1" id="KW-1133">Transmembrane helix</keyword>
<dbReference type="PATRIC" id="fig|405444.3.peg.1601"/>
<organism evidence="2 3">
    <name type="scientific">Stenotrophomonas humi</name>
    <dbReference type="NCBI Taxonomy" id="405444"/>
    <lineage>
        <taxon>Bacteria</taxon>
        <taxon>Pseudomonadati</taxon>
        <taxon>Pseudomonadota</taxon>
        <taxon>Gammaproteobacteria</taxon>
        <taxon>Lysobacterales</taxon>
        <taxon>Lysobacteraceae</taxon>
        <taxon>Stenotrophomonas</taxon>
    </lineage>
</organism>
<sequence length="181" mass="19516">MDCELVGWCALKPEVQAAWFQAVASVVAIIVALLVPALQSRSARKQKAADDHANSVAAAAQMLPHVQDIGRLIAAILTDESPVKFGGESGPIGPLAQQLINHKSVDILSGSLRSLGDAREKASAVVFNIYRARELAQGEVDQVQVRSYKKFYERLRAAQTASSQCLDKIDIMFTGHVGDYA</sequence>
<keyword evidence="3" id="KW-1185">Reference proteome</keyword>
<dbReference type="RefSeq" id="WP_057634627.1">
    <property type="nucleotide sequence ID" value="NZ_LDJI01000023.1"/>
</dbReference>